<dbReference type="InterPro" id="IPR002881">
    <property type="entry name" value="DUF58"/>
</dbReference>
<dbReference type="Pfam" id="PF01882">
    <property type="entry name" value="DUF58"/>
    <property type="match status" value="1"/>
</dbReference>
<dbReference type="RefSeq" id="WP_240590432.1">
    <property type="nucleotide sequence ID" value="NZ_JAKUDL010000002.1"/>
</dbReference>
<evidence type="ECO:0000313" key="2">
    <source>
        <dbReference type="EMBL" id="MCH4293984.1"/>
    </source>
</evidence>
<sequence>MPSQAVKASARPIKAMPLFADGVHLDTPELLACQELARALPDVRSQARAGMAGHRASKIKGRGMEFAEVRQYQKGDDVRTIDWRVTARTGKTHTKLFVEERERPVILLLDLSHSLYFGSTLMLQAVQLCHLAATLGWRAANHGDRVGALIASEHEHLELKPKSRKAGMLALISALTKVHDHQLSQFSQAPREPDHLLRACQRLGRIAKPGSLIWILSDGAGFSDACLGPLLDLKRHCELGAFLITDPLREGRIALPANFSLPVRESGVERVLDRRGYDAWLHGQQANSAHFRAMMSRLGVNLKTVDAGEPLANQLDNLR</sequence>
<accession>A0AAJ1BHM3</accession>
<evidence type="ECO:0000259" key="1">
    <source>
        <dbReference type="Pfam" id="PF01882"/>
    </source>
</evidence>
<evidence type="ECO:0000313" key="3">
    <source>
        <dbReference type="Proteomes" id="UP001297581"/>
    </source>
</evidence>
<protein>
    <submittedName>
        <fullName evidence="2">DUF58 domain-containing protein</fullName>
    </submittedName>
</protein>
<dbReference type="Proteomes" id="UP001297581">
    <property type="component" value="Unassembled WGS sequence"/>
</dbReference>
<name>A0AAJ1BHM3_9GAMM</name>
<organism evidence="2 3">
    <name type="scientific">Shewanella zhuhaiensis</name>
    <dbReference type="NCBI Taxonomy" id="2919576"/>
    <lineage>
        <taxon>Bacteria</taxon>
        <taxon>Pseudomonadati</taxon>
        <taxon>Pseudomonadota</taxon>
        <taxon>Gammaproteobacteria</taxon>
        <taxon>Alteromonadales</taxon>
        <taxon>Shewanellaceae</taxon>
        <taxon>Shewanella</taxon>
    </lineage>
</organism>
<reference evidence="2 3" key="1">
    <citation type="submission" date="2022-02" db="EMBL/GenBank/DDBJ databases">
        <title>The genome sequence of Shewanella sp. 3B26.</title>
        <authorList>
            <person name="Du J."/>
        </authorList>
    </citation>
    <scope>NUCLEOTIDE SEQUENCE [LARGE SCALE GENOMIC DNA]</scope>
    <source>
        <strain evidence="2 3">3B26</strain>
    </source>
</reference>
<dbReference type="PANTHER" id="PTHR33608">
    <property type="entry name" value="BLL2464 PROTEIN"/>
    <property type="match status" value="1"/>
</dbReference>
<feature type="domain" description="DUF58" evidence="1">
    <location>
        <begin position="68"/>
        <end position="218"/>
    </location>
</feature>
<dbReference type="EMBL" id="JAKUDL010000002">
    <property type="protein sequence ID" value="MCH4293984.1"/>
    <property type="molecule type" value="Genomic_DNA"/>
</dbReference>
<comment type="caution">
    <text evidence="2">The sequence shown here is derived from an EMBL/GenBank/DDBJ whole genome shotgun (WGS) entry which is preliminary data.</text>
</comment>
<dbReference type="PANTHER" id="PTHR33608:SF12">
    <property type="entry name" value="DUF58 DOMAIN-CONTAINING PROTEIN"/>
    <property type="match status" value="1"/>
</dbReference>
<keyword evidence="3" id="KW-1185">Reference proteome</keyword>
<gene>
    <name evidence="2" type="ORF">MJ923_06670</name>
</gene>
<proteinExistence type="predicted"/>
<dbReference type="AlphaFoldDB" id="A0AAJ1BHM3"/>